<feature type="domain" description="Prepilin peptidase A24 N-terminal" evidence="9">
    <location>
        <begin position="19"/>
        <end position="99"/>
    </location>
</feature>
<evidence type="ECO:0000256" key="1">
    <source>
        <dbReference type="ARBA" id="ARBA00004651"/>
    </source>
</evidence>
<evidence type="ECO:0000313" key="11">
    <source>
        <dbReference type="Proteomes" id="UP000177141"/>
    </source>
</evidence>
<feature type="transmembrane region" description="Helical" evidence="7">
    <location>
        <begin position="254"/>
        <end position="276"/>
    </location>
</feature>
<evidence type="ECO:0000259" key="9">
    <source>
        <dbReference type="Pfam" id="PF06750"/>
    </source>
</evidence>
<feature type="transmembrane region" description="Helical" evidence="7">
    <location>
        <begin position="176"/>
        <end position="197"/>
    </location>
</feature>
<organism evidence="10 11">
    <name type="scientific">Candidatus Roizmanbacteria bacterium RIFCSPLOWO2_01_FULL_38_12</name>
    <dbReference type="NCBI Taxonomy" id="1802061"/>
    <lineage>
        <taxon>Bacteria</taxon>
        <taxon>Candidatus Roizmaniibacteriota</taxon>
    </lineage>
</organism>
<dbReference type="PANTHER" id="PTHR30487">
    <property type="entry name" value="TYPE 4 PREPILIN-LIKE PROTEINS LEADER PEPTIDE-PROCESSING ENZYME"/>
    <property type="match status" value="1"/>
</dbReference>
<sequence length="282" mass="31634">MLQINSSIFYILYSIFLFIIGLFLGSFLNVVADRLACEQTLGGRSKCDTCKRKLSWIDLIPIISYTSLKGKCRYCQASISIQYPISEIATGVVFTLTWILSQNAYPSASVWLHFVHIAIASLIFVIILTDLRYQIIPDEIHIALIIVGILRFLLLNSPVQTSLFFSLLNFMLIQKFGMMLVAGMAVMLPLLLIFLITKGKGMGFGDVKFAYIIGFLLGIKAGLIALYIGFVIGGIIALFLMILQKAKLKTKIAFGPFLIIGFYIMLFFQMDLYSFINSIYGF</sequence>
<dbReference type="GO" id="GO:0004190">
    <property type="term" value="F:aspartic-type endopeptidase activity"/>
    <property type="evidence" value="ECO:0007669"/>
    <property type="project" value="InterPro"/>
</dbReference>
<evidence type="ECO:0000259" key="8">
    <source>
        <dbReference type="Pfam" id="PF01478"/>
    </source>
</evidence>
<keyword evidence="5 7" id="KW-1133">Transmembrane helix</keyword>
<dbReference type="Gene3D" id="1.20.120.1220">
    <property type="match status" value="1"/>
</dbReference>
<accession>A0A1F7IZ30</accession>
<keyword evidence="3" id="KW-1003">Cell membrane</keyword>
<reference evidence="10 11" key="1">
    <citation type="journal article" date="2016" name="Nat. Commun.">
        <title>Thousands of microbial genomes shed light on interconnected biogeochemical processes in an aquifer system.</title>
        <authorList>
            <person name="Anantharaman K."/>
            <person name="Brown C.T."/>
            <person name="Hug L.A."/>
            <person name="Sharon I."/>
            <person name="Castelle C.J."/>
            <person name="Probst A.J."/>
            <person name="Thomas B.C."/>
            <person name="Singh A."/>
            <person name="Wilkins M.J."/>
            <person name="Karaoz U."/>
            <person name="Brodie E.L."/>
            <person name="Williams K.H."/>
            <person name="Hubbard S.S."/>
            <person name="Banfield J.F."/>
        </authorList>
    </citation>
    <scope>NUCLEOTIDE SEQUENCE [LARGE SCALE GENOMIC DNA]</scope>
</reference>
<dbReference type="STRING" id="1802061.A3A93_05290"/>
<feature type="domain" description="Prepilin type IV endopeptidase peptidase" evidence="8">
    <location>
        <begin position="118"/>
        <end position="238"/>
    </location>
</feature>
<dbReference type="Proteomes" id="UP000177141">
    <property type="component" value="Unassembled WGS sequence"/>
</dbReference>
<evidence type="ECO:0000256" key="6">
    <source>
        <dbReference type="ARBA" id="ARBA00023136"/>
    </source>
</evidence>
<feature type="transmembrane region" description="Helical" evidence="7">
    <location>
        <begin position="209"/>
        <end position="242"/>
    </location>
</feature>
<evidence type="ECO:0000256" key="3">
    <source>
        <dbReference type="ARBA" id="ARBA00022475"/>
    </source>
</evidence>
<evidence type="ECO:0000256" key="7">
    <source>
        <dbReference type="SAM" id="Phobius"/>
    </source>
</evidence>
<feature type="transmembrane region" description="Helical" evidence="7">
    <location>
        <begin position="110"/>
        <end position="128"/>
    </location>
</feature>
<dbReference type="EMBL" id="MGAL01000012">
    <property type="protein sequence ID" value="OGK48607.1"/>
    <property type="molecule type" value="Genomic_DNA"/>
</dbReference>
<comment type="similarity">
    <text evidence="2">Belongs to the peptidase A24 family.</text>
</comment>
<dbReference type="GO" id="GO:0006465">
    <property type="term" value="P:signal peptide processing"/>
    <property type="evidence" value="ECO:0007669"/>
    <property type="project" value="TreeGrafter"/>
</dbReference>
<dbReference type="Pfam" id="PF06750">
    <property type="entry name" value="A24_N_bact"/>
    <property type="match status" value="1"/>
</dbReference>
<comment type="caution">
    <text evidence="10">The sequence shown here is derived from an EMBL/GenBank/DDBJ whole genome shotgun (WGS) entry which is preliminary data.</text>
</comment>
<keyword evidence="6 7" id="KW-0472">Membrane</keyword>
<dbReference type="InterPro" id="IPR050882">
    <property type="entry name" value="Prepilin_peptidase/N-MTase"/>
</dbReference>
<dbReference type="Pfam" id="PF01478">
    <property type="entry name" value="Peptidase_A24"/>
    <property type="match status" value="1"/>
</dbReference>
<keyword evidence="4 7" id="KW-0812">Transmembrane</keyword>
<name>A0A1F7IZ30_9BACT</name>
<evidence type="ECO:0000313" key="10">
    <source>
        <dbReference type="EMBL" id="OGK48607.1"/>
    </source>
</evidence>
<protein>
    <recommendedName>
        <fullName evidence="12">Prepilin peptidase</fullName>
    </recommendedName>
</protein>
<evidence type="ECO:0000256" key="2">
    <source>
        <dbReference type="ARBA" id="ARBA00005801"/>
    </source>
</evidence>
<evidence type="ECO:0000256" key="4">
    <source>
        <dbReference type="ARBA" id="ARBA00022692"/>
    </source>
</evidence>
<evidence type="ECO:0000256" key="5">
    <source>
        <dbReference type="ARBA" id="ARBA00022989"/>
    </source>
</evidence>
<evidence type="ECO:0008006" key="12">
    <source>
        <dbReference type="Google" id="ProtNLM"/>
    </source>
</evidence>
<feature type="transmembrane region" description="Helical" evidence="7">
    <location>
        <begin position="7"/>
        <end position="28"/>
    </location>
</feature>
<dbReference type="GO" id="GO:0005886">
    <property type="term" value="C:plasma membrane"/>
    <property type="evidence" value="ECO:0007669"/>
    <property type="project" value="UniProtKB-SubCell"/>
</dbReference>
<gene>
    <name evidence="10" type="ORF">A3A93_05290</name>
</gene>
<feature type="transmembrane region" description="Helical" evidence="7">
    <location>
        <begin position="140"/>
        <end position="156"/>
    </location>
</feature>
<dbReference type="AlphaFoldDB" id="A0A1F7IZ30"/>
<proteinExistence type="inferred from homology"/>
<comment type="subcellular location">
    <subcellularLocation>
        <location evidence="1">Cell membrane</location>
        <topology evidence="1">Multi-pass membrane protein</topology>
    </subcellularLocation>
</comment>
<dbReference type="InterPro" id="IPR010627">
    <property type="entry name" value="Prepilin_pept_A24_N"/>
</dbReference>
<dbReference type="PANTHER" id="PTHR30487:SF0">
    <property type="entry name" value="PREPILIN LEADER PEPTIDASE_N-METHYLTRANSFERASE-RELATED"/>
    <property type="match status" value="1"/>
</dbReference>
<dbReference type="InterPro" id="IPR000045">
    <property type="entry name" value="Prepilin_IV_endopep_pep"/>
</dbReference>